<dbReference type="Pfam" id="PF25989">
    <property type="entry name" value="YknX_C"/>
    <property type="match status" value="1"/>
</dbReference>
<protein>
    <submittedName>
        <fullName evidence="6">Efflux RND transporter periplasmic adaptor subunit</fullName>
    </submittedName>
</protein>
<comment type="caution">
    <text evidence="6">The sequence shown here is derived from an EMBL/GenBank/DDBJ whole genome shotgun (WGS) entry which is preliminary data.</text>
</comment>
<feature type="domain" description="CusB-like beta-barrel" evidence="3">
    <location>
        <begin position="259"/>
        <end position="330"/>
    </location>
</feature>
<dbReference type="Gene3D" id="1.10.287.470">
    <property type="entry name" value="Helix hairpin bin"/>
    <property type="match status" value="1"/>
</dbReference>
<evidence type="ECO:0000259" key="3">
    <source>
        <dbReference type="Pfam" id="PF25954"/>
    </source>
</evidence>
<dbReference type="InterPro" id="IPR058792">
    <property type="entry name" value="Beta-barrel_RND_2"/>
</dbReference>
<dbReference type="Gene3D" id="2.40.50.100">
    <property type="match status" value="1"/>
</dbReference>
<dbReference type="InterPro" id="IPR058637">
    <property type="entry name" value="YknX-like_C"/>
</dbReference>
<keyword evidence="2" id="KW-1133">Transmembrane helix</keyword>
<dbReference type="NCBIfam" id="TIGR01730">
    <property type="entry name" value="RND_mfp"/>
    <property type="match status" value="1"/>
</dbReference>
<dbReference type="FunFam" id="2.40.30.170:FF:000010">
    <property type="entry name" value="Efflux RND transporter periplasmic adaptor subunit"/>
    <property type="match status" value="1"/>
</dbReference>
<evidence type="ECO:0000259" key="5">
    <source>
        <dbReference type="Pfam" id="PF25989"/>
    </source>
</evidence>
<keyword evidence="2" id="KW-0472">Membrane</keyword>
<feature type="transmembrane region" description="Helical" evidence="2">
    <location>
        <begin position="28"/>
        <end position="46"/>
    </location>
</feature>
<keyword evidence="2" id="KW-0812">Transmembrane</keyword>
<feature type="domain" description="CzcB-like barrel-sandwich hybrid" evidence="4">
    <location>
        <begin position="92"/>
        <end position="237"/>
    </location>
</feature>
<name>A0A7V4XQZ0_9BACT</name>
<dbReference type="AlphaFoldDB" id="A0A7V4XQZ0"/>
<gene>
    <name evidence="6" type="ORF">ENW50_01110</name>
</gene>
<proteinExistence type="inferred from homology"/>
<evidence type="ECO:0000256" key="1">
    <source>
        <dbReference type="ARBA" id="ARBA00009477"/>
    </source>
</evidence>
<dbReference type="Gene3D" id="2.40.30.170">
    <property type="match status" value="1"/>
</dbReference>
<feature type="domain" description="YknX-like C-terminal permuted SH3-like" evidence="5">
    <location>
        <begin position="338"/>
        <end position="405"/>
    </location>
</feature>
<dbReference type="InterPro" id="IPR058647">
    <property type="entry name" value="BSH_CzcB-like"/>
</dbReference>
<dbReference type="GO" id="GO:0015562">
    <property type="term" value="F:efflux transmembrane transporter activity"/>
    <property type="evidence" value="ECO:0007669"/>
    <property type="project" value="TreeGrafter"/>
</dbReference>
<accession>A0A7V4XQZ0</accession>
<dbReference type="Gene3D" id="2.40.420.20">
    <property type="match status" value="1"/>
</dbReference>
<dbReference type="Pfam" id="PF25973">
    <property type="entry name" value="BSH_CzcB"/>
    <property type="match status" value="1"/>
</dbReference>
<dbReference type="InterPro" id="IPR006143">
    <property type="entry name" value="RND_pump_MFP"/>
</dbReference>
<dbReference type="SUPFAM" id="SSF111369">
    <property type="entry name" value="HlyD-like secretion proteins"/>
    <property type="match status" value="1"/>
</dbReference>
<reference evidence="6" key="1">
    <citation type="journal article" date="2020" name="mSystems">
        <title>Genome- and Community-Level Interaction Insights into Carbon Utilization and Element Cycling Functions of Hydrothermarchaeota in Hydrothermal Sediment.</title>
        <authorList>
            <person name="Zhou Z."/>
            <person name="Liu Y."/>
            <person name="Xu W."/>
            <person name="Pan J."/>
            <person name="Luo Z.H."/>
            <person name="Li M."/>
        </authorList>
    </citation>
    <scope>NUCLEOTIDE SEQUENCE [LARGE SCALE GENOMIC DNA]</scope>
    <source>
        <strain evidence="6">SpSt-855</strain>
    </source>
</reference>
<sequence length="410" mass="43732">MPCCKAEGESFMQHKNWIREMQSKKSSTISIVVLIGGIASAALFAGCNSKSKASATVAQNNAPVPVEAVKVTARKLDLMIHLPGELQPYEEVRVFPRVSGFVKSISVDRGSVVHKGQLIAVLSAPEIVAQKAEAQAKVLSAENQRIAGEAKLAADKSTYERLNDAARTPGVISDQELDTAQKTAEADQARVIALRNTAEAARANLRSAAEMERYLRITAPFDGVVTKRNVHPGALVGPAGASGSQPSMVRIEQVSHLRLVVAVPEIYVAGVQKGATVDFTVPAFPGRIFHGTIARLADSVDISTRTMPVEMDVANPKAELYSGMFPDVQWHVVRTQPALVVPSTAIGRSTDQSFVMRIRNGQAEQVIVKTGGTANGMTEIFGGLQEGDVIASQVTDDLHTGVPVEAHLAM</sequence>
<dbReference type="PANTHER" id="PTHR30469:SF37">
    <property type="entry name" value="RAGD PROTEIN"/>
    <property type="match status" value="1"/>
</dbReference>
<evidence type="ECO:0000259" key="4">
    <source>
        <dbReference type="Pfam" id="PF25973"/>
    </source>
</evidence>
<dbReference type="PANTHER" id="PTHR30469">
    <property type="entry name" value="MULTIDRUG RESISTANCE PROTEIN MDTA"/>
    <property type="match status" value="1"/>
</dbReference>
<dbReference type="GO" id="GO:1990281">
    <property type="term" value="C:efflux pump complex"/>
    <property type="evidence" value="ECO:0007669"/>
    <property type="project" value="TreeGrafter"/>
</dbReference>
<comment type="similarity">
    <text evidence="1">Belongs to the membrane fusion protein (MFP) (TC 8.A.1) family.</text>
</comment>
<evidence type="ECO:0000256" key="2">
    <source>
        <dbReference type="SAM" id="Phobius"/>
    </source>
</evidence>
<organism evidence="6">
    <name type="scientific">Acidobacterium capsulatum</name>
    <dbReference type="NCBI Taxonomy" id="33075"/>
    <lineage>
        <taxon>Bacteria</taxon>
        <taxon>Pseudomonadati</taxon>
        <taxon>Acidobacteriota</taxon>
        <taxon>Terriglobia</taxon>
        <taxon>Terriglobales</taxon>
        <taxon>Acidobacteriaceae</taxon>
        <taxon>Acidobacterium</taxon>
    </lineage>
</organism>
<dbReference type="EMBL" id="DTKL01000010">
    <property type="protein sequence ID" value="HGY93280.1"/>
    <property type="molecule type" value="Genomic_DNA"/>
</dbReference>
<dbReference type="Pfam" id="PF25954">
    <property type="entry name" value="Beta-barrel_RND_2"/>
    <property type="match status" value="1"/>
</dbReference>
<evidence type="ECO:0000313" key="6">
    <source>
        <dbReference type="EMBL" id="HGY93280.1"/>
    </source>
</evidence>